<keyword evidence="2" id="KW-0808">Transferase</keyword>
<feature type="domain" description="N-acetyltransferase" evidence="1">
    <location>
        <begin position="21"/>
        <end position="151"/>
    </location>
</feature>
<evidence type="ECO:0000259" key="1">
    <source>
        <dbReference type="PROSITE" id="PS51186"/>
    </source>
</evidence>
<dbReference type="PANTHER" id="PTHR43233:SF1">
    <property type="entry name" value="FAMILY N-ACETYLTRANSFERASE, PUTATIVE (AFU_ORTHOLOGUE AFUA_6G03350)-RELATED"/>
    <property type="match status" value="1"/>
</dbReference>
<evidence type="ECO:0000313" key="2">
    <source>
        <dbReference type="EMBL" id="KHN50120.1"/>
    </source>
</evidence>
<dbReference type="InterPro" id="IPR016181">
    <property type="entry name" value="Acyl_CoA_acyltransferase"/>
</dbReference>
<keyword evidence="3" id="KW-1185">Reference proteome</keyword>
<dbReference type="EMBL" id="JSXC01000043">
    <property type="protein sequence ID" value="KHN50120.1"/>
    <property type="molecule type" value="Genomic_DNA"/>
</dbReference>
<dbReference type="Pfam" id="PF13508">
    <property type="entry name" value="Acetyltransf_7"/>
    <property type="match status" value="1"/>
</dbReference>
<reference evidence="2 3" key="1">
    <citation type="submission" date="2014-10" db="EMBL/GenBank/DDBJ databases">
        <title>Genome sequence of Pectobacterium carotovorum M022.</title>
        <authorList>
            <person name="Chan K.-G."/>
            <person name="Tan W.-S."/>
        </authorList>
    </citation>
    <scope>NUCLEOTIDE SEQUENCE [LARGE SCALE GENOMIC DNA]</scope>
    <source>
        <strain evidence="2 3">M022</strain>
    </source>
</reference>
<protein>
    <submittedName>
        <fullName evidence="2">Histone acetyltransferase</fullName>
    </submittedName>
</protein>
<accession>A0A7V8IGQ6</accession>
<dbReference type="PROSITE" id="PS51186">
    <property type="entry name" value="GNAT"/>
    <property type="match status" value="1"/>
</dbReference>
<dbReference type="Proteomes" id="UP000053038">
    <property type="component" value="Unassembled WGS sequence"/>
</dbReference>
<dbReference type="AlphaFoldDB" id="A0A7V8IGQ6"/>
<sequence>MNTDSEEEIPQVLTWRKQKFVVTTNNDLLDIDAIHCYLTRSSWATGIDIDTVQESLANSLNFGLFTESKQIGLARVVTDFATFGYLCDVYVLEEYQQQKLGSWLMECCLDHPVLKRLRRIMLLTSTAPWLYEKAGYSPVNKENYVWAITRPDMYQSKIHPALVNPSD</sequence>
<dbReference type="GO" id="GO:0016747">
    <property type="term" value="F:acyltransferase activity, transferring groups other than amino-acyl groups"/>
    <property type="evidence" value="ECO:0007669"/>
    <property type="project" value="InterPro"/>
</dbReference>
<dbReference type="RefSeq" id="WP_039352575.1">
    <property type="nucleotide sequence ID" value="NZ_JSXC01000043.1"/>
</dbReference>
<proteinExistence type="predicted"/>
<dbReference type="SUPFAM" id="SSF55729">
    <property type="entry name" value="Acyl-CoA N-acyltransferases (Nat)"/>
    <property type="match status" value="1"/>
</dbReference>
<dbReference type="Gene3D" id="3.40.630.30">
    <property type="match status" value="1"/>
</dbReference>
<dbReference type="OrthoDB" id="3216107at2"/>
<dbReference type="CDD" id="cd04301">
    <property type="entry name" value="NAT_SF"/>
    <property type="match status" value="1"/>
</dbReference>
<dbReference type="PANTHER" id="PTHR43233">
    <property type="entry name" value="FAMILY N-ACETYLTRANSFERASE, PUTATIVE (AFU_ORTHOLOGUE AFUA_6G03350)-RELATED"/>
    <property type="match status" value="1"/>
</dbReference>
<organism evidence="2 3">
    <name type="scientific">Pectobacterium fontis</name>
    <dbReference type="NCBI Taxonomy" id="2558042"/>
    <lineage>
        <taxon>Bacteria</taxon>
        <taxon>Pseudomonadati</taxon>
        <taxon>Pseudomonadota</taxon>
        <taxon>Gammaproteobacteria</taxon>
        <taxon>Enterobacterales</taxon>
        <taxon>Pectobacteriaceae</taxon>
        <taxon>Pectobacterium</taxon>
    </lineage>
</organism>
<gene>
    <name evidence="2" type="ORF">OI69_15985</name>
</gene>
<comment type="caution">
    <text evidence="2">The sequence shown here is derived from an EMBL/GenBank/DDBJ whole genome shotgun (WGS) entry which is preliminary data.</text>
</comment>
<dbReference type="InterPro" id="IPR000182">
    <property type="entry name" value="GNAT_dom"/>
</dbReference>
<name>A0A7V8IGQ6_9GAMM</name>
<dbReference type="InterPro" id="IPR053144">
    <property type="entry name" value="Acetyltransferase_Butenolide"/>
</dbReference>
<evidence type="ECO:0000313" key="3">
    <source>
        <dbReference type="Proteomes" id="UP000053038"/>
    </source>
</evidence>